<dbReference type="Pfam" id="PF13196">
    <property type="entry name" value="DUF4012"/>
    <property type="match status" value="1"/>
</dbReference>
<dbReference type="AlphaFoldDB" id="A0A1H0S4K9"/>
<reference evidence="2 3" key="1">
    <citation type="submission" date="2016-10" db="EMBL/GenBank/DDBJ databases">
        <authorList>
            <person name="de Groot N.N."/>
        </authorList>
    </citation>
    <scope>NUCLEOTIDE SEQUENCE [LARGE SCALE GENOMIC DNA]</scope>
    <source>
        <strain evidence="2 3">StLB037</strain>
    </source>
</reference>
<name>A0A1H0S4K9_MICTS</name>
<evidence type="ECO:0000313" key="3">
    <source>
        <dbReference type="Proteomes" id="UP000186456"/>
    </source>
</evidence>
<dbReference type="Proteomes" id="UP000186456">
    <property type="component" value="Unassembled WGS sequence"/>
</dbReference>
<keyword evidence="1" id="KW-0812">Transmembrane</keyword>
<evidence type="ECO:0000256" key="1">
    <source>
        <dbReference type="SAM" id="Phobius"/>
    </source>
</evidence>
<organism evidence="2 3">
    <name type="scientific">Microbacterium testaceum (strain StLB037)</name>
    <dbReference type="NCBI Taxonomy" id="979556"/>
    <lineage>
        <taxon>Bacteria</taxon>
        <taxon>Bacillati</taxon>
        <taxon>Actinomycetota</taxon>
        <taxon>Actinomycetes</taxon>
        <taxon>Micrococcales</taxon>
        <taxon>Microbacteriaceae</taxon>
        <taxon>Microbacterium</taxon>
    </lineage>
</organism>
<feature type="transmembrane region" description="Helical" evidence="1">
    <location>
        <begin position="16"/>
        <end position="37"/>
    </location>
</feature>
<protein>
    <recommendedName>
        <fullName evidence="4">Peptide synthetase</fullName>
    </recommendedName>
</protein>
<evidence type="ECO:0000313" key="2">
    <source>
        <dbReference type="EMBL" id="SDP36607.1"/>
    </source>
</evidence>
<gene>
    <name evidence="2" type="ORF">SAMN04487788_3193</name>
</gene>
<keyword evidence="1" id="KW-1133">Transmembrane helix</keyword>
<keyword evidence="1" id="KW-0472">Membrane</keyword>
<sequence length="604" mass="62960">MNSPVLPPAIVTAGRVAAWVLAGLLLLMVVMGAWIGIRGWMAYQHLMRIEAKVTDASSALASDPSQAGSTLGRLAADASAAHDLTSDPIWHLAEGTPWIGPQLRAFGTVATAGDELLSEALMPLVTAAQDTSFDALKPVNGRIDTSGLGVLVAPAQTAAVSAAQAARQVDDISHTPLVGAISRAVDKSSTVFDQAARGLDALSRATRLLPDVLGQNGERSYLVLVQNNAEWRSLGGIAGTAILLKTNQGAISLAATESGTSLSSGIKNPVVDLPADVQNIYETRPARFFQNLTQVPDFTFDGPLAQEMYKQRTGVSVDGVIALDPVVLSYLLRATGPVALPDGSTLSAENAVKTLLSDVYQRYPDPSAQDAFFAASTGAVFNAFLEGRGSTVSLLTNLATAADQRRVLMWSADPDEQAILEGSSVAGELPQTDDDTARFGVYLNDGGGSKMSYYVKPDVSLAWDQCAPDGRNGPRQLTLRMSLANTAPTDAETSLPRYVTANGAFGTAPGTATVVNDVYLPEGFELVSAETAAGTGPSTGTFEGRQVLTFGFQLLPQSSADLTVTVRATTTASKAEAFVTPTADAGIEPTVKATCEATAVATLQ</sequence>
<evidence type="ECO:0008006" key="4">
    <source>
        <dbReference type="Google" id="ProtNLM"/>
    </source>
</evidence>
<dbReference type="RefSeq" id="WP_074696948.1">
    <property type="nucleotide sequence ID" value="NZ_FNJN01000008.1"/>
</dbReference>
<accession>A0A1H0S4K9</accession>
<dbReference type="InterPro" id="IPR025101">
    <property type="entry name" value="DUF4012"/>
</dbReference>
<proteinExistence type="predicted"/>
<dbReference type="EMBL" id="FNJN01000008">
    <property type="protein sequence ID" value="SDP36607.1"/>
    <property type="molecule type" value="Genomic_DNA"/>
</dbReference>